<evidence type="ECO:0000256" key="4">
    <source>
        <dbReference type="SAM" id="MobiDB-lite"/>
    </source>
</evidence>
<dbReference type="SMART" id="SM00363">
    <property type="entry name" value="S4"/>
    <property type="match status" value="1"/>
</dbReference>
<dbReference type="Proteomes" id="UP001501084">
    <property type="component" value="Unassembled WGS sequence"/>
</dbReference>
<comment type="caution">
    <text evidence="6">The sequence shown here is derived from an EMBL/GenBank/DDBJ whole genome shotgun (WGS) entry which is preliminary data.</text>
</comment>
<keyword evidence="1 3" id="KW-0694">RNA-binding</keyword>
<evidence type="ECO:0000313" key="7">
    <source>
        <dbReference type="Proteomes" id="UP001501084"/>
    </source>
</evidence>
<dbReference type="InterPro" id="IPR029063">
    <property type="entry name" value="SAM-dependent_MTases_sf"/>
</dbReference>
<dbReference type="InterPro" id="IPR002877">
    <property type="entry name" value="RNA_MeTrfase_FtsJ_dom"/>
</dbReference>
<feature type="compositionally biased region" description="Basic and acidic residues" evidence="4">
    <location>
        <begin position="9"/>
        <end position="18"/>
    </location>
</feature>
<dbReference type="PANTHER" id="PTHR32319:SF0">
    <property type="entry name" value="BACTERIAL HEMOLYSIN-LIKE PROTEIN"/>
    <property type="match status" value="1"/>
</dbReference>
<keyword evidence="6" id="KW-0808">Transferase</keyword>
<dbReference type="InterPro" id="IPR036986">
    <property type="entry name" value="S4_RNA-bd_sf"/>
</dbReference>
<reference evidence="6 7" key="1">
    <citation type="journal article" date="2019" name="Int. J. Syst. Evol. Microbiol.">
        <title>The Global Catalogue of Microorganisms (GCM) 10K type strain sequencing project: providing services to taxonomists for standard genome sequencing and annotation.</title>
        <authorList>
            <consortium name="The Broad Institute Genomics Platform"/>
            <consortium name="The Broad Institute Genome Sequencing Center for Infectious Disease"/>
            <person name="Wu L."/>
            <person name="Ma J."/>
        </authorList>
    </citation>
    <scope>NUCLEOTIDE SEQUENCE [LARGE SCALE GENOMIC DNA]</scope>
    <source>
        <strain evidence="6 7">JCM 14919</strain>
    </source>
</reference>
<organism evidence="6 7">
    <name type="scientific">Leucobacter alluvii</name>
    <dbReference type="NCBI Taxonomy" id="340321"/>
    <lineage>
        <taxon>Bacteria</taxon>
        <taxon>Bacillati</taxon>
        <taxon>Actinomycetota</taxon>
        <taxon>Actinomycetes</taxon>
        <taxon>Micrococcales</taxon>
        <taxon>Microbacteriaceae</taxon>
        <taxon>Leucobacter</taxon>
    </lineage>
</organism>
<dbReference type="SUPFAM" id="SSF55174">
    <property type="entry name" value="Alpha-L RNA-binding motif"/>
    <property type="match status" value="1"/>
</dbReference>
<evidence type="ECO:0000259" key="5">
    <source>
        <dbReference type="SMART" id="SM00363"/>
    </source>
</evidence>
<name>A0ABN3B0Y7_9MICO</name>
<dbReference type="Gene3D" id="3.10.290.10">
    <property type="entry name" value="RNA-binding S4 domain"/>
    <property type="match status" value="1"/>
</dbReference>
<evidence type="ECO:0000256" key="3">
    <source>
        <dbReference type="PROSITE-ProRule" id="PRU00182"/>
    </source>
</evidence>
<evidence type="ECO:0000313" key="6">
    <source>
        <dbReference type="EMBL" id="GAA2185102.1"/>
    </source>
</evidence>
<dbReference type="Pfam" id="PF01728">
    <property type="entry name" value="FtsJ"/>
    <property type="match status" value="1"/>
</dbReference>
<protein>
    <submittedName>
        <fullName evidence="6">TlyA family RNA methyltransferase</fullName>
    </submittedName>
</protein>
<dbReference type="Gene3D" id="3.40.50.150">
    <property type="entry name" value="Vaccinia Virus protein VP39"/>
    <property type="match status" value="1"/>
</dbReference>
<keyword evidence="7" id="KW-1185">Reference proteome</keyword>
<dbReference type="InterPro" id="IPR002942">
    <property type="entry name" value="S4_RNA-bd"/>
</dbReference>
<proteinExistence type="inferred from homology"/>
<dbReference type="CDD" id="cd00165">
    <property type="entry name" value="S4"/>
    <property type="match status" value="1"/>
</dbReference>
<dbReference type="InterPro" id="IPR004538">
    <property type="entry name" value="Hemolysin_A/TlyA"/>
</dbReference>
<keyword evidence="6" id="KW-0489">Methyltransferase</keyword>
<sequence>MAPSEGGEPETHRGETRDGAATVSAELQATWGGTAERLDRVVPLLGLARSRSRATELIGAGQVVVNGAVAVKPGAKVVAGDLVTVDGADHYVGRAAHKLLAALEAFAIDPSGRVALDLGASTGGFTQVLLERGARIVQAIDVGHDQLAQQLRDDDRVKLVEGRNARALTPANLAADTGVADAPTLVVADLSFISLRLVFPAIAACAAPAAELVLLIKPQFEVGRVKDGVVTSPAQWGDAVRTVLQAAAEHGFALRDLAASPVIGAHGNREFLGYFVRAADALPTEWEARIAELTGAPEARPSIDTARADEGR</sequence>
<evidence type="ECO:0000256" key="1">
    <source>
        <dbReference type="ARBA" id="ARBA00022884"/>
    </source>
</evidence>
<dbReference type="RefSeq" id="WP_336662376.1">
    <property type="nucleotide sequence ID" value="NZ_BAAAOP010000001.1"/>
</dbReference>
<dbReference type="Pfam" id="PF01479">
    <property type="entry name" value="S4"/>
    <property type="match status" value="1"/>
</dbReference>
<accession>A0ABN3B0Y7</accession>
<dbReference type="InterPro" id="IPR047048">
    <property type="entry name" value="TlyA"/>
</dbReference>
<dbReference type="NCBIfam" id="TIGR00478">
    <property type="entry name" value="tly"/>
    <property type="match status" value="1"/>
</dbReference>
<evidence type="ECO:0000256" key="2">
    <source>
        <dbReference type="ARBA" id="ARBA00029460"/>
    </source>
</evidence>
<dbReference type="EMBL" id="BAAAOP010000001">
    <property type="protein sequence ID" value="GAA2185102.1"/>
    <property type="molecule type" value="Genomic_DNA"/>
</dbReference>
<dbReference type="PROSITE" id="PS50889">
    <property type="entry name" value="S4"/>
    <property type="match status" value="1"/>
</dbReference>
<gene>
    <name evidence="6" type="ORF">GCM10009786_00050</name>
</gene>
<dbReference type="PANTHER" id="PTHR32319">
    <property type="entry name" value="BACTERIAL HEMOLYSIN-LIKE PROTEIN"/>
    <property type="match status" value="1"/>
</dbReference>
<feature type="region of interest" description="Disordered" evidence="4">
    <location>
        <begin position="1"/>
        <end position="21"/>
    </location>
</feature>
<dbReference type="GO" id="GO:0008168">
    <property type="term" value="F:methyltransferase activity"/>
    <property type="evidence" value="ECO:0007669"/>
    <property type="project" value="UniProtKB-KW"/>
</dbReference>
<feature type="domain" description="RNA-binding S4" evidence="5">
    <location>
        <begin position="36"/>
        <end position="100"/>
    </location>
</feature>
<comment type="similarity">
    <text evidence="2">Belongs to the TlyA family.</text>
</comment>
<dbReference type="SUPFAM" id="SSF53335">
    <property type="entry name" value="S-adenosyl-L-methionine-dependent methyltransferases"/>
    <property type="match status" value="1"/>
</dbReference>
<dbReference type="GO" id="GO:0032259">
    <property type="term" value="P:methylation"/>
    <property type="evidence" value="ECO:0007669"/>
    <property type="project" value="UniProtKB-KW"/>
</dbReference>